<name>A0AAV1HZ75_9CHLO</name>
<dbReference type="GO" id="GO:0016020">
    <property type="term" value="C:membrane"/>
    <property type="evidence" value="ECO:0007669"/>
    <property type="project" value="UniProtKB-SubCell"/>
</dbReference>
<evidence type="ECO:0000256" key="6">
    <source>
        <dbReference type="SAM" id="Phobius"/>
    </source>
</evidence>
<keyword evidence="4 6" id="KW-1133">Transmembrane helix</keyword>
<dbReference type="PANTHER" id="PTHR48041:SF139">
    <property type="entry name" value="PROTEIN SCARLET"/>
    <property type="match status" value="1"/>
</dbReference>
<evidence type="ECO:0000256" key="3">
    <source>
        <dbReference type="ARBA" id="ARBA00022692"/>
    </source>
</evidence>
<dbReference type="InterPro" id="IPR003439">
    <property type="entry name" value="ABC_transporter-like_ATP-bd"/>
</dbReference>
<keyword evidence="2" id="KW-0813">Transport</keyword>
<keyword evidence="5 6" id="KW-0472">Membrane</keyword>
<evidence type="ECO:0008006" key="11">
    <source>
        <dbReference type="Google" id="ProtNLM"/>
    </source>
</evidence>
<dbReference type="GO" id="GO:0005524">
    <property type="term" value="F:ATP binding"/>
    <property type="evidence" value="ECO:0007669"/>
    <property type="project" value="InterPro"/>
</dbReference>
<evidence type="ECO:0000313" key="10">
    <source>
        <dbReference type="Proteomes" id="UP001314263"/>
    </source>
</evidence>
<evidence type="ECO:0000313" key="9">
    <source>
        <dbReference type="EMBL" id="CAK0769316.1"/>
    </source>
</evidence>
<dbReference type="SUPFAM" id="SSF52540">
    <property type="entry name" value="P-loop containing nucleoside triphosphate hydrolases"/>
    <property type="match status" value="1"/>
</dbReference>
<evidence type="ECO:0000259" key="8">
    <source>
        <dbReference type="Pfam" id="PF01061"/>
    </source>
</evidence>
<feature type="transmembrane region" description="Helical" evidence="6">
    <location>
        <begin position="278"/>
        <end position="305"/>
    </location>
</feature>
<protein>
    <recommendedName>
        <fullName evidence="11">ABC transporter domain-containing protein</fullName>
    </recommendedName>
</protein>
<sequence length="315" mass="33556">MIVAESTYISQEDHFLPSMTCFETLRVAAALKVKGSPRSREGVIEQSLGAVGLLKVADSQVGGLLPGGLRVRGISGGEKRRLSIACGIVGAPELIFLDEPTSGLDTSSALTVMQCIRSLADEGRIVLSSIHQPRARIWELFDSVVVLAEGLPVEKKADEACGGGSLSSEDIIMMATKLSESYKTMVQPPAPAEKGLSQRNPANAAGRTVMAVGLAVLVGAVFFRQPSGDEGVRQDVAALFFVALLLTLMPYTYMSMFVADRVFFQEDPLQPLYSTPAYYASVSGINALVSTLNGILLMLIVYGFLGECFSRPVAA</sequence>
<evidence type="ECO:0000256" key="1">
    <source>
        <dbReference type="ARBA" id="ARBA00004141"/>
    </source>
</evidence>
<keyword evidence="3 6" id="KW-0812">Transmembrane</keyword>
<comment type="caution">
    <text evidence="9">The sequence shown here is derived from an EMBL/GenBank/DDBJ whole genome shotgun (WGS) entry which is preliminary data.</text>
</comment>
<evidence type="ECO:0000256" key="5">
    <source>
        <dbReference type="ARBA" id="ARBA00023136"/>
    </source>
</evidence>
<feature type="domain" description="ABC-2 type transporter transmembrane" evidence="8">
    <location>
        <begin position="199"/>
        <end position="306"/>
    </location>
</feature>
<dbReference type="Pfam" id="PF00005">
    <property type="entry name" value="ABC_tran"/>
    <property type="match status" value="1"/>
</dbReference>
<comment type="subcellular location">
    <subcellularLocation>
        <location evidence="1">Membrane</location>
        <topology evidence="1">Multi-pass membrane protein</topology>
    </subcellularLocation>
</comment>
<reference evidence="9 10" key="1">
    <citation type="submission" date="2023-10" db="EMBL/GenBank/DDBJ databases">
        <authorList>
            <person name="Maclean D."/>
            <person name="Macfadyen A."/>
        </authorList>
    </citation>
    <scope>NUCLEOTIDE SEQUENCE [LARGE SCALE GENOMIC DNA]</scope>
</reference>
<dbReference type="PANTHER" id="PTHR48041">
    <property type="entry name" value="ABC TRANSPORTER G FAMILY MEMBER 28"/>
    <property type="match status" value="1"/>
</dbReference>
<dbReference type="AlphaFoldDB" id="A0AAV1HZ75"/>
<dbReference type="GO" id="GO:0016887">
    <property type="term" value="F:ATP hydrolysis activity"/>
    <property type="evidence" value="ECO:0007669"/>
    <property type="project" value="InterPro"/>
</dbReference>
<evidence type="ECO:0000256" key="4">
    <source>
        <dbReference type="ARBA" id="ARBA00022989"/>
    </source>
</evidence>
<feature type="transmembrane region" description="Helical" evidence="6">
    <location>
        <begin position="236"/>
        <end position="258"/>
    </location>
</feature>
<evidence type="ECO:0000259" key="7">
    <source>
        <dbReference type="Pfam" id="PF00005"/>
    </source>
</evidence>
<dbReference type="Pfam" id="PF01061">
    <property type="entry name" value="ABC2_membrane"/>
    <property type="match status" value="1"/>
</dbReference>
<feature type="domain" description="ABC transporter" evidence="7">
    <location>
        <begin position="6"/>
        <end position="102"/>
    </location>
</feature>
<organism evidence="9 10">
    <name type="scientific">Coccomyxa viridis</name>
    <dbReference type="NCBI Taxonomy" id="1274662"/>
    <lineage>
        <taxon>Eukaryota</taxon>
        <taxon>Viridiplantae</taxon>
        <taxon>Chlorophyta</taxon>
        <taxon>core chlorophytes</taxon>
        <taxon>Trebouxiophyceae</taxon>
        <taxon>Trebouxiophyceae incertae sedis</taxon>
        <taxon>Coccomyxaceae</taxon>
        <taxon>Coccomyxa</taxon>
    </lineage>
</organism>
<evidence type="ECO:0000256" key="2">
    <source>
        <dbReference type="ARBA" id="ARBA00022448"/>
    </source>
</evidence>
<dbReference type="Proteomes" id="UP001314263">
    <property type="component" value="Unassembled WGS sequence"/>
</dbReference>
<feature type="transmembrane region" description="Helical" evidence="6">
    <location>
        <begin position="204"/>
        <end position="224"/>
    </location>
</feature>
<dbReference type="Gene3D" id="3.40.50.300">
    <property type="entry name" value="P-loop containing nucleotide triphosphate hydrolases"/>
    <property type="match status" value="1"/>
</dbReference>
<gene>
    <name evidence="9" type="ORF">CVIRNUC_003654</name>
</gene>
<dbReference type="GO" id="GO:0140359">
    <property type="term" value="F:ABC-type transporter activity"/>
    <property type="evidence" value="ECO:0007669"/>
    <property type="project" value="InterPro"/>
</dbReference>
<dbReference type="InterPro" id="IPR050352">
    <property type="entry name" value="ABCG_transporters"/>
</dbReference>
<keyword evidence="10" id="KW-1185">Reference proteome</keyword>
<proteinExistence type="predicted"/>
<dbReference type="InterPro" id="IPR027417">
    <property type="entry name" value="P-loop_NTPase"/>
</dbReference>
<dbReference type="EMBL" id="CAUYUE010000004">
    <property type="protein sequence ID" value="CAK0769316.1"/>
    <property type="molecule type" value="Genomic_DNA"/>
</dbReference>
<accession>A0AAV1HZ75</accession>
<dbReference type="InterPro" id="IPR013525">
    <property type="entry name" value="ABC2_TM"/>
</dbReference>